<reference evidence="7 8" key="1">
    <citation type="submission" date="2024-04" db="EMBL/GenBank/DDBJ databases">
        <title>The reference genome of an endangered Asteraceae, Deinandra increscens subsp. villosa, native to the Central Coast of California.</title>
        <authorList>
            <person name="Guilliams M."/>
            <person name="Hasenstab-Lehman K."/>
            <person name="Meyer R."/>
            <person name="Mcevoy S."/>
        </authorList>
    </citation>
    <scope>NUCLEOTIDE SEQUENCE [LARGE SCALE GENOMIC DNA]</scope>
    <source>
        <tissue evidence="7">Leaf</tissue>
    </source>
</reference>
<dbReference type="PANTHER" id="PTHR42648:SF25">
    <property type="entry name" value="RNA-DIRECTED DNA POLYMERASE"/>
    <property type="match status" value="1"/>
</dbReference>
<dbReference type="GO" id="GO:0003676">
    <property type="term" value="F:nucleic acid binding"/>
    <property type="evidence" value="ECO:0007669"/>
    <property type="project" value="InterPro"/>
</dbReference>
<feature type="domain" description="CCHC-type" evidence="5">
    <location>
        <begin position="277"/>
        <end position="293"/>
    </location>
</feature>
<comment type="caution">
    <text evidence="7">The sequence shown here is derived from an EMBL/GenBank/DDBJ whole genome shotgun (WGS) entry which is preliminary data.</text>
</comment>
<dbReference type="Pfam" id="PF00098">
    <property type="entry name" value="zf-CCHC"/>
    <property type="match status" value="1"/>
</dbReference>
<dbReference type="Pfam" id="PF07727">
    <property type="entry name" value="RVT_2"/>
    <property type="match status" value="1"/>
</dbReference>
<dbReference type="Proteomes" id="UP001408789">
    <property type="component" value="Unassembled WGS sequence"/>
</dbReference>
<feature type="region of interest" description="Disordered" evidence="4">
    <location>
        <begin position="699"/>
        <end position="742"/>
    </location>
</feature>
<evidence type="ECO:0000313" key="7">
    <source>
        <dbReference type="EMBL" id="KAK9053340.1"/>
    </source>
</evidence>
<dbReference type="InterPro" id="IPR025724">
    <property type="entry name" value="GAG-pre-integrase_dom"/>
</dbReference>
<feature type="compositionally biased region" description="Polar residues" evidence="4">
    <location>
        <begin position="237"/>
        <end position="250"/>
    </location>
</feature>
<keyword evidence="1" id="KW-0479">Metal-binding</keyword>
<evidence type="ECO:0008006" key="9">
    <source>
        <dbReference type="Google" id="ProtNLM"/>
    </source>
</evidence>
<evidence type="ECO:0000313" key="8">
    <source>
        <dbReference type="Proteomes" id="UP001408789"/>
    </source>
</evidence>
<organism evidence="7 8">
    <name type="scientific">Deinandra increscens subsp. villosa</name>
    <dbReference type="NCBI Taxonomy" id="3103831"/>
    <lineage>
        <taxon>Eukaryota</taxon>
        <taxon>Viridiplantae</taxon>
        <taxon>Streptophyta</taxon>
        <taxon>Embryophyta</taxon>
        <taxon>Tracheophyta</taxon>
        <taxon>Spermatophyta</taxon>
        <taxon>Magnoliopsida</taxon>
        <taxon>eudicotyledons</taxon>
        <taxon>Gunneridae</taxon>
        <taxon>Pentapetalae</taxon>
        <taxon>asterids</taxon>
        <taxon>campanulids</taxon>
        <taxon>Asterales</taxon>
        <taxon>Asteraceae</taxon>
        <taxon>Asteroideae</taxon>
        <taxon>Heliantheae alliance</taxon>
        <taxon>Madieae</taxon>
        <taxon>Madiinae</taxon>
        <taxon>Deinandra</taxon>
    </lineage>
</organism>
<dbReference type="InterPro" id="IPR036397">
    <property type="entry name" value="RNaseH_sf"/>
</dbReference>
<feature type="compositionally biased region" description="Polar residues" evidence="4">
    <location>
        <begin position="717"/>
        <end position="731"/>
    </location>
</feature>
<proteinExistence type="predicted"/>
<feature type="compositionally biased region" description="Basic and acidic residues" evidence="4">
    <location>
        <begin position="227"/>
        <end position="236"/>
    </location>
</feature>
<dbReference type="PROSITE" id="PS50994">
    <property type="entry name" value="INTEGRASE"/>
    <property type="match status" value="1"/>
</dbReference>
<dbReference type="GO" id="GO:0015074">
    <property type="term" value="P:DNA integration"/>
    <property type="evidence" value="ECO:0007669"/>
    <property type="project" value="InterPro"/>
</dbReference>
<dbReference type="InterPro" id="IPR001878">
    <property type="entry name" value="Znf_CCHC"/>
</dbReference>
<evidence type="ECO:0000259" key="6">
    <source>
        <dbReference type="PROSITE" id="PS50994"/>
    </source>
</evidence>
<dbReference type="PANTHER" id="PTHR42648">
    <property type="entry name" value="TRANSPOSASE, PUTATIVE-RELATED"/>
    <property type="match status" value="1"/>
</dbReference>
<dbReference type="GO" id="GO:0008270">
    <property type="term" value="F:zinc ion binding"/>
    <property type="evidence" value="ECO:0007669"/>
    <property type="project" value="UniProtKB-KW"/>
</dbReference>
<dbReference type="SUPFAM" id="SSF56672">
    <property type="entry name" value="DNA/RNA polymerases"/>
    <property type="match status" value="1"/>
</dbReference>
<dbReference type="InterPro" id="IPR013103">
    <property type="entry name" value="RVT_2"/>
</dbReference>
<dbReference type="GO" id="GO:0016787">
    <property type="term" value="F:hydrolase activity"/>
    <property type="evidence" value="ECO:0007669"/>
    <property type="project" value="UniProtKB-KW"/>
</dbReference>
<sequence length="1377" mass="156854">MGDDGGNANRPRENYTTIPLQCPMLNQMNYAIWSVKMKAIFNVHGLWDVVQPAEGAVIDAKKNSAAIAYLFQSMPEDLIIQVASLESAKEIWNSIKTRHIGVERVKTARLQTLKMEYEALKMKDNESIDEFAGKLSAIATRSSNLGTTIQEPALVRKLLDSVPERFIHIVSSIEQFADLDNSVFQEIVGRLKAFEERTGMKSKVATVKDDKLLLTYTEWQQKAKENRFKGKGDTNWRNRNGSKETQGSASNKGKYNEEGGKGFKTQSRSKKDKTKIKCFKCDNLGHYASECPRKKVLDQESNLIEEVEDDPALLMVWEQESAKEEVFLNELNVVPSNFRNSKERGEENLWYLDNGASNHMSGTGTSQCLQVRIGNESGIWHSRLGHVNVHTLEQMTSSGIVLGVPRIKGDSQICDTCLAGKQIRNSFPKESEYKTKNILELVSMDLCGPMTPATKTGIRYFMLLVDEHSRYMWVYFLKNKNEAFEVFKSFKSEIEGKLGSKIKSLRSDRGGEFTSQEFNEFCSLNGIYRLLTTPYSPQQNVIVERRNRSIMNMTRCLLKEMNIPKVYWAEGVRRAVYIQNRLPTKSLRDTTPYTVIKGRKPNLQHLKIFGCVGHVITLGPDIKKLDTRSNPMVYLGVQEGTKGYRMLDVEKCKIVISRDVKFEENRQWNWSNLQTEGPIEIRNNKWNSTYRMLEQEYDMPNSPVHSDSGNDSDIEIDQTQVPEVDVQNQGEPSRRSDRVKKDADGNVTKFKARLVAKGYVQQLGIDYEEVFAPAARMETIRLIISHAAGMRWKIYHLDVKAAFLHGTLQEEVYVRQPEGFVKKGSENKVYKLTKALYGLKQAPRAWNLRLNEVLTELGFSRCRHEQAVYVRTRGESTVIVGVYVDDLLVTGSSRTDVNLFKKQMCDRFDMTDLGALCYYLGLEVSQSEIGISIRQSAYAKKIIKLAGMEECNESQIPMEPRLRLSKEEGGEVVDASNFRKLVGSLRYLTQSRPDLTYAVGYVSRFMQEPREAHLKAVKHIIRYIKGTVKYGLLYKSGERGDLQGYSDTNHMMDTDDGRSTSGDVFFYNKSLVSWHSQKQKTVALSSCEAEFMAATTAACQALWLAGFLEELTGKKNGPVKIYVDNKSAIALMRNPVFHGRSKHINLKFHFIRECIDRGQIEVEFVRGDQRKADGLTKSLARNRFAEMRLQLAQGSHCTRFNQWFYMTCNHCTKKVESSLEQLPLEEGKTGPRIEEERLFKLPPEISQFIDKKYAFKIFVSEYNVKKHFRHYIIMTLNNDIKIITALEEKYNIEQICDGGSGAQVHTKLISGPDFTQHNENNEANCLKRNLDEVYDHEEILATSSSKSKSTAETSESTSESDVVAAAKLNLLVLQKEK</sequence>
<dbReference type="Gene3D" id="4.10.60.10">
    <property type="entry name" value="Zinc finger, CCHC-type"/>
    <property type="match status" value="1"/>
</dbReference>
<dbReference type="Pfam" id="PF25597">
    <property type="entry name" value="SH3_retrovirus"/>
    <property type="match status" value="1"/>
</dbReference>
<feature type="domain" description="Integrase catalytic" evidence="6">
    <location>
        <begin position="424"/>
        <end position="600"/>
    </location>
</feature>
<dbReference type="PROSITE" id="PS50158">
    <property type="entry name" value="ZF_CCHC"/>
    <property type="match status" value="1"/>
</dbReference>
<protein>
    <recommendedName>
        <fullName evidence="9">Polyprotein</fullName>
    </recommendedName>
</protein>
<dbReference type="InterPro" id="IPR012337">
    <property type="entry name" value="RNaseH-like_sf"/>
</dbReference>
<dbReference type="CDD" id="cd09272">
    <property type="entry name" value="RNase_HI_RT_Ty1"/>
    <property type="match status" value="1"/>
</dbReference>
<name>A0AAP0GMY0_9ASTR</name>
<dbReference type="SUPFAM" id="SSF57756">
    <property type="entry name" value="Retrovirus zinc finger-like domains"/>
    <property type="match status" value="1"/>
</dbReference>
<dbReference type="SMART" id="SM00343">
    <property type="entry name" value="ZnF_C2HC"/>
    <property type="match status" value="1"/>
</dbReference>
<evidence type="ECO:0000259" key="5">
    <source>
        <dbReference type="PROSITE" id="PS50158"/>
    </source>
</evidence>
<feature type="region of interest" description="Disordered" evidence="4">
    <location>
        <begin position="227"/>
        <end position="268"/>
    </location>
</feature>
<keyword evidence="3" id="KW-0862">Zinc</keyword>
<feature type="compositionally biased region" description="Basic and acidic residues" evidence="4">
    <location>
        <begin position="732"/>
        <end position="742"/>
    </location>
</feature>
<accession>A0AAP0GMY0</accession>
<evidence type="ECO:0000256" key="4">
    <source>
        <dbReference type="SAM" id="MobiDB-lite"/>
    </source>
</evidence>
<dbReference type="Pfam" id="PF13976">
    <property type="entry name" value="gag_pre-integrs"/>
    <property type="match status" value="1"/>
</dbReference>
<evidence type="ECO:0000256" key="3">
    <source>
        <dbReference type="PROSITE-ProRule" id="PRU00047"/>
    </source>
</evidence>
<keyword evidence="3" id="KW-0863">Zinc-finger</keyword>
<feature type="region of interest" description="Disordered" evidence="4">
    <location>
        <begin position="1341"/>
        <end position="1360"/>
    </location>
</feature>
<dbReference type="Pfam" id="PF14223">
    <property type="entry name" value="Retrotran_gag_2"/>
    <property type="match status" value="1"/>
</dbReference>
<dbReference type="InterPro" id="IPR036875">
    <property type="entry name" value="Znf_CCHC_sf"/>
</dbReference>
<gene>
    <name evidence="7" type="ORF">SSX86_029973</name>
</gene>
<dbReference type="InterPro" id="IPR039537">
    <property type="entry name" value="Retrotran_Ty1/copia-like"/>
</dbReference>
<dbReference type="SUPFAM" id="SSF53098">
    <property type="entry name" value="Ribonuclease H-like"/>
    <property type="match status" value="1"/>
</dbReference>
<dbReference type="Gene3D" id="3.30.420.10">
    <property type="entry name" value="Ribonuclease H-like superfamily/Ribonuclease H"/>
    <property type="match status" value="1"/>
</dbReference>
<dbReference type="EMBL" id="JBCNJP010000027">
    <property type="protein sequence ID" value="KAK9053340.1"/>
    <property type="molecule type" value="Genomic_DNA"/>
</dbReference>
<keyword evidence="2" id="KW-0378">Hydrolase</keyword>
<dbReference type="Pfam" id="PF00665">
    <property type="entry name" value="rve"/>
    <property type="match status" value="1"/>
</dbReference>
<dbReference type="InterPro" id="IPR001584">
    <property type="entry name" value="Integrase_cat-core"/>
</dbReference>
<dbReference type="InterPro" id="IPR043502">
    <property type="entry name" value="DNA/RNA_pol_sf"/>
</dbReference>
<evidence type="ECO:0000256" key="1">
    <source>
        <dbReference type="ARBA" id="ARBA00022723"/>
    </source>
</evidence>
<evidence type="ECO:0000256" key="2">
    <source>
        <dbReference type="ARBA" id="ARBA00022801"/>
    </source>
</evidence>
<keyword evidence="8" id="KW-1185">Reference proteome</keyword>
<dbReference type="InterPro" id="IPR057670">
    <property type="entry name" value="SH3_retrovirus"/>
</dbReference>